<evidence type="ECO:0000313" key="16">
    <source>
        <dbReference type="Proteomes" id="UP000061362"/>
    </source>
</evidence>
<dbReference type="Pfam" id="PF03458">
    <property type="entry name" value="Gly_transporter"/>
    <property type="match status" value="2"/>
</dbReference>
<evidence type="ECO:0000313" key="14">
    <source>
        <dbReference type="Proteomes" id="UP000029084"/>
    </source>
</evidence>
<reference evidence="16 17" key="2">
    <citation type="journal article" date="2015" name="Genome Announc.">
        <title>Complete Genome Sequences of Evolved Arsenate-Resistant Metallosphaera sedula Strains.</title>
        <authorList>
            <person name="Ai C."/>
            <person name="McCarthy S."/>
            <person name="Schackwitz W."/>
            <person name="Martin J."/>
            <person name="Lipzen A."/>
            <person name="Blum P."/>
        </authorList>
    </citation>
    <scope>NUCLEOTIDE SEQUENCE [LARGE SCALE GENOMIC DNA]</scope>
    <source>
        <strain evidence="11 17">ARS120-1</strain>
        <strain evidence="12 16">ARS120-2</strain>
        <strain evidence="9 19">ARS50-1</strain>
        <strain evidence="10 18">ARS50-2</strain>
    </source>
</reference>
<name>A0A088E1L3_9CREN</name>
<feature type="transmembrane region" description="Helical" evidence="6">
    <location>
        <begin position="69"/>
        <end position="85"/>
    </location>
</feature>
<sequence precursor="true">MLQDILSALNLVGIVSFSISGSLKAFEKKLDLLGVFVLGFSTALAGGIIRDILLGIYPPTNLRVMDYPLLAILGSVLAVFFYRYIENLSKALLIADAIGLGTFTATGAEIAIEHGLNVIGVAILASITAVGGGVVRDLLSNEVPSVLKRDFYATPTILGGLIFYPSYSLLGGSSALISTFVFVTVLRIVAILRKWELPKVGLSR</sequence>
<dbReference type="EMBL" id="CP012173">
    <property type="protein sequence ID" value="AKV77450.1"/>
    <property type="molecule type" value="Genomic_DNA"/>
</dbReference>
<evidence type="ECO:0000313" key="9">
    <source>
        <dbReference type="EMBL" id="AKV75214.1"/>
    </source>
</evidence>
<feature type="domain" description="Glycine transporter" evidence="7">
    <location>
        <begin position="8"/>
        <end position="82"/>
    </location>
</feature>
<dbReference type="OMA" id="DRRPFYW"/>
<evidence type="ECO:0000256" key="5">
    <source>
        <dbReference type="ARBA" id="ARBA00023136"/>
    </source>
</evidence>
<protein>
    <submittedName>
        <fullName evidence="9">Membrane protein</fullName>
    </submittedName>
</protein>
<comment type="subcellular location">
    <subcellularLocation>
        <location evidence="1">Cell membrane</location>
        <topology evidence="1">Multi-pass membrane protein</topology>
    </subcellularLocation>
</comment>
<dbReference type="GeneID" id="97614784"/>
<dbReference type="Proteomes" id="UP000062475">
    <property type="component" value="Chromosome"/>
</dbReference>
<evidence type="ECO:0000313" key="10">
    <source>
        <dbReference type="EMBL" id="AKV77450.1"/>
    </source>
</evidence>
<evidence type="ECO:0000313" key="13">
    <source>
        <dbReference type="EMBL" id="AKV84184.1"/>
    </source>
</evidence>
<organism evidence="8 14">
    <name type="scientific">Metallosphaera sedula</name>
    <dbReference type="NCBI Taxonomy" id="43687"/>
    <lineage>
        <taxon>Archaea</taxon>
        <taxon>Thermoproteota</taxon>
        <taxon>Thermoprotei</taxon>
        <taxon>Sulfolobales</taxon>
        <taxon>Sulfolobaceae</taxon>
        <taxon>Metallosphaera</taxon>
    </lineage>
</organism>
<dbReference type="PANTHER" id="PTHR30506">
    <property type="entry name" value="INNER MEMBRANE PROTEIN"/>
    <property type="match status" value="1"/>
</dbReference>
<dbReference type="OrthoDB" id="116318at2157"/>
<keyword evidence="3 6" id="KW-0812">Transmembrane</keyword>
<dbReference type="PANTHER" id="PTHR30506:SF3">
    <property type="entry name" value="UPF0126 INNER MEMBRANE PROTEIN YADS-RELATED"/>
    <property type="match status" value="1"/>
</dbReference>
<dbReference type="EMBL" id="CP012174">
    <property type="protein sequence ID" value="AKV79702.1"/>
    <property type="molecule type" value="Genomic_DNA"/>
</dbReference>
<accession>A0A088E1L3</accession>
<evidence type="ECO:0000256" key="1">
    <source>
        <dbReference type="ARBA" id="ARBA00004651"/>
    </source>
</evidence>
<dbReference type="PATRIC" id="fig|43687.5.peg.184"/>
<dbReference type="Proteomes" id="UP000056255">
    <property type="component" value="Chromosome"/>
</dbReference>
<evidence type="ECO:0000256" key="2">
    <source>
        <dbReference type="ARBA" id="ARBA00022475"/>
    </source>
</evidence>
<dbReference type="Proteomes" id="UP000061362">
    <property type="component" value="Chromosome"/>
</dbReference>
<evidence type="ECO:0000313" key="18">
    <source>
        <dbReference type="Proteomes" id="UP000062475"/>
    </source>
</evidence>
<proteinExistence type="predicted"/>
<reference evidence="8 14" key="1">
    <citation type="journal article" date="2014" name="J. Bacteriol.">
        <title>Role of an Archaeal PitA Transporter in the Copper and Arsenic Resistance of Metallosphaera sedula, an Extreme Thermoacidophile.</title>
        <authorList>
            <person name="McCarthy S."/>
            <person name="Ai C."/>
            <person name="Wheaton G."/>
            <person name="Tevatia R."/>
            <person name="Eckrich V."/>
            <person name="Kelly R."/>
            <person name="Blum P."/>
        </authorList>
    </citation>
    <scope>NUCLEOTIDE SEQUENCE [LARGE SCALE GENOMIC DNA]</scope>
    <source>
        <strain evidence="8 14">CuR1</strain>
    </source>
</reference>
<feature type="transmembrane region" description="Helical" evidence="6">
    <location>
        <begin position="6"/>
        <end position="23"/>
    </location>
</feature>
<keyword evidence="5 6" id="KW-0472">Membrane</keyword>
<keyword evidence="2" id="KW-1003">Cell membrane</keyword>
<dbReference type="Proteomes" id="UP000068832">
    <property type="component" value="Chromosome"/>
</dbReference>
<feature type="transmembrane region" description="Helical" evidence="6">
    <location>
        <begin position="173"/>
        <end position="192"/>
    </location>
</feature>
<dbReference type="Proteomes" id="UP000062398">
    <property type="component" value="Chromosome"/>
</dbReference>
<dbReference type="GO" id="GO:0005886">
    <property type="term" value="C:plasma membrane"/>
    <property type="evidence" value="ECO:0007669"/>
    <property type="project" value="UniProtKB-SubCell"/>
</dbReference>
<keyword evidence="4 6" id="KW-1133">Transmembrane helix</keyword>
<dbReference type="EMBL" id="CP012176">
    <property type="protein sequence ID" value="AKV84184.1"/>
    <property type="molecule type" value="Genomic_DNA"/>
</dbReference>
<feature type="transmembrane region" description="Helical" evidence="6">
    <location>
        <begin position="30"/>
        <end position="49"/>
    </location>
</feature>
<dbReference type="Proteomes" id="UP000029084">
    <property type="component" value="Chromosome"/>
</dbReference>
<evidence type="ECO:0000256" key="4">
    <source>
        <dbReference type="ARBA" id="ARBA00022989"/>
    </source>
</evidence>
<evidence type="ECO:0000313" key="15">
    <source>
        <dbReference type="Proteomes" id="UP000056255"/>
    </source>
</evidence>
<dbReference type="EMBL" id="CP012175">
    <property type="protein sequence ID" value="AKV81947.1"/>
    <property type="molecule type" value="Genomic_DNA"/>
</dbReference>
<dbReference type="RefSeq" id="WP_011921325.1">
    <property type="nucleotide sequence ID" value="NZ_AP019770.1"/>
</dbReference>
<evidence type="ECO:0000259" key="7">
    <source>
        <dbReference type="Pfam" id="PF03458"/>
    </source>
</evidence>
<evidence type="ECO:0000313" key="17">
    <source>
        <dbReference type="Proteomes" id="UP000062398"/>
    </source>
</evidence>
<evidence type="ECO:0000313" key="19">
    <source>
        <dbReference type="Proteomes" id="UP000068832"/>
    </source>
</evidence>
<gene>
    <name evidence="8" type="ORF">HA72_0180</name>
    <name evidence="9" type="ORF">MsedA_0191</name>
    <name evidence="10" type="ORF">MsedB_0191</name>
    <name evidence="11" type="ORF">MsedC_0190</name>
    <name evidence="12" type="ORF">MsedD_0191</name>
    <name evidence="13" type="ORF">MsedE_0191</name>
</gene>
<dbReference type="InterPro" id="IPR005115">
    <property type="entry name" value="Gly_transporter"/>
</dbReference>
<evidence type="ECO:0000313" key="8">
    <source>
        <dbReference type="EMBL" id="AIM26344.1"/>
    </source>
</evidence>
<dbReference type="AlphaFoldDB" id="A0A088E1L3"/>
<feature type="domain" description="Glycine transporter" evidence="7">
    <location>
        <begin position="94"/>
        <end position="164"/>
    </location>
</feature>
<evidence type="ECO:0000256" key="6">
    <source>
        <dbReference type="SAM" id="Phobius"/>
    </source>
</evidence>
<feature type="transmembrane region" description="Helical" evidence="6">
    <location>
        <begin position="118"/>
        <end position="139"/>
    </location>
</feature>
<reference evidence="13 15" key="3">
    <citation type="submission" date="2015-07" db="EMBL/GenBank/DDBJ databases">
        <title>Physiological, transcriptional responses and genome re-sequencing of acid resistant extremely thermoacidophilic Metallosphaera sedula SARC-M1.</title>
        <authorList>
            <person name="Ai C."/>
            <person name="McCarthy S."/>
            <person name="Eckrich V."/>
            <person name="Rudrappa D."/>
            <person name="Qiu G."/>
            <person name="Blum P."/>
        </authorList>
    </citation>
    <scope>NUCLEOTIDE SEQUENCE [LARGE SCALE GENOMIC DNA]</scope>
    <source>
        <strain evidence="13 15">SARC-M1</strain>
    </source>
</reference>
<evidence type="ECO:0000313" key="11">
    <source>
        <dbReference type="EMBL" id="AKV79702.1"/>
    </source>
</evidence>
<evidence type="ECO:0000313" key="12">
    <source>
        <dbReference type="EMBL" id="AKV81947.1"/>
    </source>
</evidence>
<evidence type="ECO:0000256" key="3">
    <source>
        <dbReference type="ARBA" id="ARBA00022692"/>
    </source>
</evidence>
<dbReference type="EMBL" id="CP008822">
    <property type="protein sequence ID" value="AIM26344.1"/>
    <property type="molecule type" value="Genomic_DNA"/>
</dbReference>
<dbReference type="EMBL" id="CP012172">
    <property type="protein sequence ID" value="AKV75214.1"/>
    <property type="molecule type" value="Genomic_DNA"/>
</dbReference>